<keyword evidence="3" id="KW-1185">Reference proteome</keyword>
<accession>A0A094WK22</accession>
<feature type="transmembrane region" description="Helical" evidence="1">
    <location>
        <begin position="258"/>
        <end position="279"/>
    </location>
</feature>
<gene>
    <name evidence="2" type="ORF">BALCAV_0211820</name>
</gene>
<keyword evidence="1" id="KW-0472">Membrane</keyword>
<feature type="transmembrane region" description="Helical" evidence="1">
    <location>
        <begin position="291"/>
        <end position="308"/>
    </location>
</feature>
<dbReference type="RefSeq" id="WP_040323908.1">
    <property type="nucleotide sequence ID" value="NZ_ALPT02000035.1"/>
</dbReference>
<keyword evidence="1" id="KW-0812">Transmembrane</keyword>
<name>A0A094WK22_ALKAL</name>
<dbReference type="AlphaFoldDB" id="A0A094WK22"/>
<comment type="caution">
    <text evidence="2">The sequence shown here is derived from an EMBL/GenBank/DDBJ whole genome shotgun (WGS) entry which is preliminary data.</text>
</comment>
<organism evidence="2 3">
    <name type="scientific">Alkalihalobacillus alcalophilus ATCC 27647 = CGMCC 1.3604</name>
    <dbReference type="NCBI Taxonomy" id="1218173"/>
    <lineage>
        <taxon>Bacteria</taxon>
        <taxon>Bacillati</taxon>
        <taxon>Bacillota</taxon>
        <taxon>Bacilli</taxon>
        <taxon>Bacillales</taxon>
        <taxon>Bacillaceae</taxon>
        <taxon>Alkalihalobacillus</taxon>
    </lineage>
</organism>
<dbReference type="eggNOG" id="ENOG502ZAX4">
    <property type="taxonomic scope" value="Bacteria"/>
</dbReference>
<dbReference type="EMBL" id="ALPT02000035">
    <property type="protein sequence ID" value="KGA97196.1"/>
    <property type="molecule type" value="Genomic_DNA"/>
</dbReference>
<evidence type="ECO:0000313" key="3">
    <source>
        <dbReference type="Proteomes" id="UP000002754"/>
    </source>
</evidence>
<sequence>MFLLFLGIALLIYCFILLPNSQTDSHFDREQVEYTIGEKMAMQEDRERRGSTGYIRYTMAPVYAVDQFYIDIHTKMLTALEEGDYYRFLHLQTLYISTNQANFLLEDPRFFDSPFPIKDRKHAYYQTLLKHESLLASGKDVTPALIEEKTTFQALSNLLLGYLPFILLFTAIFFSSDVLIRDKHNKTIIQGVPIPWYRLLNLKSAIAFFYTLIVLSLLFLFGALFISIQYGWGSLTLELPIMPLQQTFTLQDYDTMTIGTFLLTTMSFIPICVFLLIRLNVCLNLLVKNQWVVLVISSLLLFSEHFYFNRTTRELFGYEVSFFPQTYFDFGKVITGEKSFLINLETITYTRGIMVLLITILIVEILLFFTAKYVNKRRFYK</sequence>
<proteinExistence type="predicted"/>
<dbReference type="STRING" id="1218173.BALCAV_0211820"/>
<dbReference type="Proteomes" id="UP000002754">
    <property type="component" value="Unassembled WGS sequence"/>
</dbReference>
<protein>
    <submittedName>
        <fullName evidence="2">Uncharacterized protein</fullName>
    </submittedName>
</protein>
<evidence type="ECO:0000313" key="2">
    <source>
        <dbReference type="EMBL" id="KGA97196.1"/>
    </source>
</evidence>
<feature type="transmembrane region" description="Helical" evidence="1">
    <location>
        <begin position="207"/>
        <end position="232"/>
    </location>
</feature>
<reference evidence="2 3" key="1">
    <citation type="journal article" date="2014" name="Genome Announc.">
        <title>Draft Genome Sequence of Bacillus alcalophilus AV1934, a Classic Alkaliphile Isolated from Human Feces in 1934.</title>
        <authorList>
            <person name="Attie O."/>
            <person name="Jayaprakash A."/>
            <person name="Shah H."/>
            <person name="Paulsen I.T."/>
            <person name="Morino M."/>
            <person name="Takahashi Y."/>
            <person name="Narumi I."/>
            <person name="Sachidanandam R."/>
            <person name="Satoh K."/>
            <person name="Ito M."/>
            <person name="Krulwich T.A."/>
        </authorList>
    </citation>
    <scope>NUCLEOTIDE SEQUENCE [LARGE SCALE GENOMIC DNA]</scope>
    <source>
        <strain evidence="2 3">AV1934</strain>
    </source>
</reference>
<keyword evidence="1" id="KW-1133">Transmembrane helix</keyword>
<feature type="transmembrane region" description="Helical" evidence="1">
    <location>
        <begin position="353"/>
        <end position="374"/>
    </location>
</feature>
<feature type="transmembrane region" description="Helical" evidence="1">
    <location>
        <begin position="159"/>
        <end position="180"/>
    </location>
</feature>
<evidence type="ECO:0000256" key="1">
    <source>
        <dbReference type="SAM" id="Phobius"/>
    </source>
</evidence>